<gene>
    <name evidence="4" type="ORF">AWB91_09105</name>
</gene>
<evidence type="ECO:0000313" key="4">
    <source>
        <dbReference type="EMBL" id="ORW33274.1"/>
    </source>
</evidence>
<organism evidence="4 5">
    <name type="scientific">Mycobacterium paraense</name>
    <dbReference type="NCBI Taxonomy" id="767916"/>
    <lineage>
        <taxon>Bacteria</taxon>
        <taxon>Bacillati</taxon>
        <taxon>Actinomycetota</taxon>
        <taxon>Actinomycetes</taxon>
        <taxon>Mycobacteriales</taxon>
        <taxon>Mycobacteriaceae</taxon>
        <taxon>Mycobacterium</taxon>
        <taxon>Mycobacterium simiae complex</taxon>
    </lineage>
</organism>
<evidence type="ECO:0000256" key="1">
    <source>
        <dbReference type="SAM" id="Coils"/>
    </source>
</evidence>
<dbReference type="SUPFAM" id="SSF53041">
    <property type="entry name" value="Resolvase-like"/>
    <property type="match status" value="1"/>
</dbReference>
<dbReference type="InterPro" id="IPR006119">
    <property type="entry name" value="Resolv_N"/>
</dbReference>
<dbReference type="RefSeq" id="WP_085104843.1">
    <property type="nucleotide sequence ID" value="NZ_LQPK01000005.1"/>
</dbReference>
<dbReference type="PANTHER" id="PTHR30461">
    <property type="entry name" value="DNA-INVERTASE FROM LAMBDOID PROPHAGE"/>
    <property type="match status" value="1"/>
</dbReference>
<sequence length="444" mass="49895">MTPKLENLQALIYARKSTKSDGKETGDQVRECRVWCDTNRIPIDRVIIDEGISASRYGRKTRDGWVQLKEIMRPGHIVVSWEASRATRDVAEWARVRDLCADRKVLFAYNGRVLDLTSGDDRFVGGLDILLAERESELLRERFMRGQRGAALKGTAPAALGWGYRPVPRKPGEEPKWELDPVEAPRIREAVQRIINGESLLAVGRWLEATGFAPANHTSLRRGLTRPTIAGKRVYRGEVIGDAVWPAIISEEDQAKVVEALKYDRTNPGPEPVHLCSGIAVCAACGGVMRHKHHKAQADVYRCTKGCGGRKADMLDAAVEKAVLRRLRNINPNDYASDNPEIAAAEKRIRELEADLAAWREKAINEEVSAEMFASIEKDRTRKIAELRPRTVAPQRQLLTASTWDQGTIREKRETVRALLVIRVLQVKHLGRRATEDDVDITLR</sequence>
<name>A0ABX3VS30_9MYCO</name>
<keyword evidence="1" id="KW-0175">Coiled coil</keyword>
<dbReference type="PROSITE" id="PS51737">
    <property type="entry name" value="RECOMBINASE_DNA_BIND"/>
    <property type="match status" value="1"/>
</dbReference>
<reference evidence="4 5" key="1">
    <citation type="journal article" date="2015" name="Emerg. Microbes Infect.">
        <title>Characterization of 17 strains belonging to the Mycobacterium simiae complex and description of Mycobacterium paraense sp. nov.</title>
        <authorList>
            <person name="Fusco da Costa A.R."/>
            <person name="Fedrizzi T."/>
            <person name="Lopes M.L."/>
            <person name="Pecorari M."/>
            <person name="Oliveira da Costa W.L."/>
            <person name="Giacobazzi E."/>
            <person name="da Costa Bahia J.R."/>
            <person name="De Sanctis V."/>
            <person name="Batista Lima K.V."/>
            <person name="Bertorelli R."/>
            <person name="Grottola A."/>
            <person name="Fabio A."/>
            <person name="Mariottini A."/>
            <person name="Ferretti P."/>
            <person name="Di Leva F."/>
            <person name="Fregni Serpini G."/>
            <person name="Tagliazucchi S."/>
            <person name="Rumpianesi F."/>
            <person name="Jousson O."/>
            <person name="Segata N."/>
            <person name="Tortoli E."/>
        </authorList>
    </citation>
    <scope>NUCLEOTIDE SEQUENCE [LARGE SCALE GENOMIC DNA]</scope>
    <source>
        <strain evidence="4 5">FI-07156</strain>
    </source>
</reference>
<dbReference type="Pfam" id="PF00239">
    <property type="entry name" value="Resolvase"/>
    <property type="match status" value="1"/>
</dbReference>
<evidence type="ECO:0000259" key="2">
    <source>
        <dbReference type="PROSITE" id="PS51736"/>
    </source>
</evidence>
<dbReference type="Pfam" id="PF07508">
    <property type="entry name" value="Recombinase"/>
    <property type="match status" value="1"/>
</dbReference>
<accession>A0ABX3VS30</accession>
<feature type="domain" description="Recombinase" evidence="3">
    <location>
        <begin position="161"/>
        <end position="267"/>
    </location>
</feature>
<dbReference type="PANTHER" id="PTHR30461:SF23">
    <property type="entry name" value="DNA RECOMBINASE-RELATED"/>
    <property type="match status" value="1"/>
</dbReference>
<proteinExistence type="predicted"/>
<evidence type="ECO:0008006" key="6">
    <source>
        <dbReference type="Google" id="ProtNLM"/>
    </source>
</evidence>
<keyword evidence="5" id="KW-1185">Reference proteome</keyword>
<feature type="coiled-coil region" evidence="1">
    <location>
        <begin position="342"/>
        <end position="369"/>
    </location>
</feature>
<dbReference type="Proteomes" id="UP000193801">
    <property type="component" value="Unassembled WGS sequence"/>
</dbReference>
<comment type="caution">
    <text evidence="4">The sequence shown here is derived from an EMBL/GenBank/DDBJ whole genome shotgun (WGS) entry which is preliminary data.</text>
</comment>
<dbReference type="Gene3D" id="3.40.50.1390">
    <property type="entry name" value="Resolvase, N-terminal catalytic domain"/>
    <property type="match status" value="1"/>
</dbReference>
<dbReference type="PROSITE" id="PS51736">
    <property type="entry name" value="RECOMBINASES_3"/>
    <property type="match status" value="1"/>
</dbReference>
<evidence type="ECO:0000259" key="3">
    <source>
        <dbReference type="PROSITE" id="PS51737"/>
    </source>
</evidence>
<dbReference type="InterPro" id="IPR036162">
    <property type="entry name" value="Resolvase-like_N_sf"/>
</dbReference>
<dbReference type="CDD" id="cd00338">
    <property type="entry name" value="Ser_Recombinase"/>
    <property type="match status" value="1"/>
</dbReference>
<feature type="domain" description="Resolvase/invertase-type recombinase catalytic" evidence="2">
    <location>
        <begin position="9"/>
        <end position="154"/>
    </location>
</feature>
<evidence type="ECO:0000313" key="5">
    <source>
        <dbReference type="Proteomes" id="UP000193801"/>
    </source>
</evidence>
<protein>
    <recommendedName>
        <fullName evidence="6">Serine recombinase</fullName>
    </recommendedName>
</protein>
<dbReference type="Gene3D" id="3.90.1750.20">
    <property type="entry name" value="Putative Large Serine Recombinase, Chain B, Domain 2"/>
    <property type="match status" value="1"/>
</dbReference>
<dbReference type="SMART" id="SM00857">
    <property type="entry name" value="Resolvase"/>
    <property type="match status" value="1"/>
</dbReference>
<dbReference type="InterPro" id="IPR011109">
    <property type="entry name" value="DNA_bind_recombinase_dom"/>
</dbReference>
<dbReference type="InterPro" id="IPR038109">
    <property type="entry name" value="DNA_bind_recomb_sf"/>
</dbReference>
<dbReference type="EMBL" id="LQPK01000005">
    <property type="protein sequence ID" value="ORW33274.1"/>
    <property type="molecule type" value="Genomic_DNA"/>
</dbReference>
<dbReference type="InterPro" id="IPR050639">
    <property type="entry name" value="SSR_resolvase"/>
</dbReference>